<evidence type="ECO:0000256" key="1">
    <source>
        <dbReference type="SAM" id="MobiDB-lite"/>
    </source>
</evidence>
<dbReference type="AlphaFoldDB" id="A0A9P9RAG3"/>
<protein>
    <submittedName>
        <fullName evidence="4">Prion-inhibition and propagation-domain-containing protein</fullName>
    </submittedName>
</protein>
<keyword evidence="5" id="KW-1185">Reference proteome</keyword>
<feature type="region of interest" description="Disordered" evidence="1">
    <location>
        <begin position="719"/>
        <end position="738"/>
    </location>
</feature>
<dbReference type="Gene3D" id="1.20.120.1020">
    <property type="entry name" value="Prion-inhibition and propagation, HeLo domain"/>
    <property type="match status" value="1"/>
</dbReference>
<evidence type="ECO:0000313" key="4">
    <source>
        <dbReference type="EMBL" id="KAH7270925.1"/>
    </source>
</evidence>
<dbReference type="EMBL" id="JAGTJS010000004">
    <property type="protein sequence ID" value="KAH7270925.1"/>
    <property type="molecule type" value="Genomic_DNA"/>
</dbReference>
<evidence type="ECO:0000313" key="5">
    <source>
        <dbReference type="Proteomes" id="UP000736672"/>
    </source>
</evidence>
<evidence type="ECO:0000259" key="3">
    <source>
        <dbReference type="Pfam" id="PF14479"/>
    </source>
</evidence>
<dbReference type="PANTHER" id="PTHR42345:SF2">
    <property type="entry name" value="HELICASE-LIKE PROTEIN"/>
    <property type="match status" value="1"/>
</dbReference>
<accession>A0A9P9RAG3</accession>
<dbReference type="Proteomes" id="UP000736672">
    <property type="component" value="Unassembled WGS sequence"/>
</dbReference>
<comment type="caution">
    <text evidence="4">The sequence shown here is derived from an EMBL/GenBank/DDBJ whole genome shotgun (WGS) entry which is preliminary data.</text>
</comment>
<proteinExistence type="predicted"/>
<keyword evidence="4" id="KW-0034">Amyloid</keyword>
<feature type="domain" description="Prion-inhibition and propagation HeLo" evidence="3">
    <location>
        <begin position="5"/>
        <end position="212"/>
    </location>
</feature>
<keyword evidence="2" id="KW-0732">Signal</keyword>
<dbReference type="InterPro" id="IPR029498">
    <property type="entry name" value="HeLo_dom"/>
</dbReference>
<sequence>MDAAGLGIGAASLLSLFTACLEIHDTIECGRRYGKDYEVLTTKIGIERVRLSVWGDTVGLPGLAAEGDSRAETGVEVDPRLHDARITKAVSDILHCMRQLFEDTGSLTRRYGLRPANSQSVAGDSGGGNALVTTFKRTYAQLQSSMSRNRRNTSLVATTRWAIKDRKRFLRFVEDLRGLNDSLSALFPDISEQAREAMVTEIRSSTDLDCLQIVEQAVMDLDGQEQLAEAASERIAQLSQHIATSVHDDEFDTETAESASAHDGNIHAGNINVSRLARQLEKLEVVLRANLRGSLQLSIFNSSGPHYNGFLTWEGIENDELLAENDKEMEYVKHPYLAWSLMHETETLRSEQGQFSSQDSEASRKFEGKFPGTRTIEGYAADFSTWARENNPDNNTETILSLSGDVPNHAVLQLVKWLRDLKLQRPLFTGQMDIAMGENVTKLLGPNRLRPAEGIGYDTRLEVIDLLSTLNRGDIFTDVRQSPSLGALALAGQGLANFLFQMIVAYELKLRLAQGGDIIILGNMSGRAVAAMEAAERWINGVRVEILDVKKETVEMQSLVHEQQVEGLIRFAERLAWKEVGEMREFVEDAYANLCAGILLNISLWDWLFGLMLPGSAFIFTIMSALVAATPSLRALGAPGYDGSGLVLEDRSYWRAKYVLGRVLGGMKRMRAANGWVGPCPVPVGASDGQRITKGWWLVHARNVSFALKEPIPFHVDVDDSGRASTRPHSLGGNSSQAEWVRTIGDQSKWVVPVGPRNTPDVVEFLALRLKKLGRKATSSKPEPQEGVGLALGADAAPSPAKPPAQTDGEGDEKEPLQRAILELSVNHEPVSFTLYNNPVFIAAPRCIDGPHAVHERDLPKLQHILRVGQLSGHIHNDNRVLIIDATGQGECELVARAWCAEYGQHAILKRGPGTCFACAVRAASAEGLGVGCVIWT</sequence>
<feature type="chain" id="PRO_5040437863" evidence="2">
    <location>
        <begin position="21"/>
        <end position="937"/>
    </location>
</feature>
<dbReference type="InterPro" id="IPR038305">
    <property type="entry name" value="HeLo_sf"/>
</dbReference>
<dbReference type="OrthoDB" id="20872at2759"/>
<gene>
    <name evidence="4" type="ORF">B0J15DRAFT_590935</name>
</gene>
<name>A0A9P9RAG3_FUSSL</name>
<dbReference type="PANTHER" id="PTHR42345">
    <property type="entry name" value="TPR_REGION DOMAIN-CONTAINING PROTEIN"/>
    <property type="match status" value="1"/>
</dbReference>
<keyword evidence="4" id="KW-0640">Prion</keyword>
<reference evidence="4" key="1">
    <citation type="journal article" date="2021" name="Nat. Commun.">
        <title>Genetic determinants of endophytism in the Arabidopsis root mycobiome.</title>
        <authorList>
            <person name="Mesny F."/>
            <person name="Miyauchi S."/>
            <person name="Thiergart T."/>
            <person name="Pickel B."/>
            <person name="Atanasova L."/>
            <person name="Karlsson M."/>
            <person name="Huettel B."/>
            <person name="Barry K.W."/>
            <person name="Haridas S."/>
            <person name="Chen C."/>
            <person name="Bauer D."/>
            <person name="Andreopoulos W."/>
            <person name="Pangilinan J."/>
            <person name="LaButti K."/>
            <person name="Riley R."/>
            <person name="Lipzen A."/>
            <person name="Clum A."/>
            <person name="Drula E."/>
            <person name="Henrissat B."/>
            <person name="Kohler A."/>
            <person name="Grigoriev I.V."/>
            <person name="Martin F.M."/>
            <person name="Hacquard S."/>
        </authorList>
    </citation>
    <scope>NUCLEOTIDE SEQUENCE</scope>
    <source>
        <strain evidence="4">FSSC 5 MPI-SDFR-AT-0091</strain>
    </source>
</reference>
<organism evidence="4 5">
    <name type="scientific">Fusarium solani</name>
    <name type="common">Filamentous fungus</name>
    <dbReference type="NCBI Taxonomy" id="169388"/>
    <lineage>
        <taxon>Eukaryota</taxon>
        <taxon>Fungi</taxon>
        <taxon>Dikarya</taxon>
        <taxon>Ascomycota</taxon>
        <taxon>Pezizomycotina</taxon>
        <taxon>Sordariomycetes</taxon>
        <taxon>Hypocreomycetidae</taxon>
        <taxon>Hypocreales</taxon>
        <taxon>Nectriaceae</taxon>
        <taxon>Fusarium</taxon>
        <taxon>Fusarium solani species complex</taxon>
    </lineage>
</organism>
<evidence type="ECO:0000256" key="2">
    <source>
        <dbReference type="SAM" id="SignalP"/>
    </source>
</evidence>
<dbReference type="Pfam" id="PF14479">
    <property type="entry name" value="HeLo"/>
    <property type="match status" value="1"/>
</dbReference>
<feature type="compositionally biased region" description="Polar residues" evidence="1">
    <location>
        <begin position="723"/>
        <end position="738"/>
    </location>
</feature>
<feature type="region of interest" description="Disordered" evidence="1">
    <location>
        <begin position="775"/>
        <end position="815"/>
    </location>
</feature>
<feature type="signal peptide" evidence="2">
    <location>
        <begin position="1"/>
        <end position="20"/>
    </location>
</feature>